<dbReference type="EMBL" id="CAMKVN010003712">
    <property type="protein sequence ID" value="CAI2185414.1"/>
    <property type="molecule type" value="Genomic_DNA"/>
</dbReference>
<dbReference type="InterPro" id="IPR000210">
    <property type="entry name" value="BTB/POZ_dom"/>
</dbReference>
<dbReference type="Proteomes" id="UP001153678">
    <property type="component" value="Unassembled WGS sequence"/>
</dbReference>
<dbReference type="OrthoDB" id="6359816at2759"/>
<evidence type="ECO:0000313" key="3">
    <source>
        <dbReference type="Proteomes" id="UP001153678"/>
    </source>
</evidence>
<dbReference type="SUPFAM" id="SSF49899">
    <property type="entry name" value="Concanavalin A-like lectins/glucanases"/>
    <property type="match status" value="1"/>
</dbReference>
<dbReference type="SMART" id="SM00225">
    <property type="entry name" value="BTB"/>
    <property type="match status" value="1"/>
</dbReference>
<accession>A0A9W4WX16</accession>
<dbReference type="CDD" id="cd18186">
    <property type="entry name" value="BTB_POZ_ZBTB_KLHL-like"/>
    <property type="match status" value="1"/>
</dbReference>
<evidence type="ECO:0000259" key="1">
    <source>
        <dbReference type="PROSITE" id="PS50097"/>
    </source>
</evidence>
<dbReference type="Gene3D" id="2.60.120.920">
    <property type="match status" value="1"/>
</dbReference>
<dbReference type="Gene3D" id="3.30.710.10">
    <property type="entry name" value="Potassium Channel Kv1.1, Chain A"/>
    <property type="match status" value="1"/>
</dbReference>
<dbReference type="PROSITE" id="PS50097">
    <property type="entry name" value="BTB"/>
    <property type="match status" value="1"/>
</dbReference>
<keyword evidence="3" id="KW-1185">Reference proteome</keyword>
<dbReference type="AlphaFoldDB" id="A0A9W4WX16"/>
<name>A0A9W4WX16_9GLOM</name>
<protein>
    <submittedName>
        <fullName evidence="2">7167_t:CDS:1</fullName>
    </submittedName>
</protein>
<reference evidence="2" key="1">
    <citation type="submission" date="2022-08" db="EMBL/GenBank/DDBJ databases">
        <authorList>
            <person name="Kallberg Y."/>
            <person name="Tangrot J."/>
            <person name="Rosling A."/>
        </authorList>
    </citation>
    <scope>NUCLEOTIDE SEQUENCE</scope>
    <source>
        <strain evidence="2">Wild A</strain>
    </source>
</reference>
<evidence type="ECO:0000313" key="2">
    <source>
        <dbReference type="EMBL" id="CAI2185414.1"/>
    </source>
</evidence>
<dbReference type="Pfam" id="PF00651">
    <property type="entry name" value="BTB"/>
    <property type="match status" value="1"/>
</dbReference>
<dbReference type="InterPro" id="IPR013320">
    <property type="entry name" value="ConA-like_dom_sf"/>
</dbReference>
<dbReference type="Pfam" id="PF00622">
    <property type="entry name" value="SPRY"/>
    <property type="match status" value="1"/>
</dbReference>
<gene>
    <name evidence="2" type="ORF">FWILDA_LOCUS12065</name>
</gene>
<organism evidence="2 3">
    <name type="scientific">Funneliformis geosporum</name>
    <dbReference type="NCBI Taxonomy" id="1117311"/>
    <lineage>
        <taxon>Eukaryota</taxon>
        <taxon>Fungi</taxon>
        <taxon>Fungi incertae sedis</taxon>
        <taxon>Mucoromycota</taxon>
        <taxon>Glomeromycotina</taxon>
        <taxon>Glomeromycetes</taxon>
        <taxon>Glomerales</taxon>
        <taxon>Glomeraceae</taxon>
        <taxon>Funneliformis</taxon>
    </lineage>
</organism>
<sequence>MNPVITILRGISLENDLRRLLEEEIFFDTIIKCSDNNTLGANKIILAVRSNVFYDIITNQINNQTFTNLEFNNINSTAMRIVLEYLYTSTILEGILDNVENLIELFYAANYFELTALRTKICDATKVLIEFNDEGLAKKLLSQFVVKFPSLETQNEMSQLLIESVAKIHLDPYLEYDPLSLMGLRYLLCKTLSAEIPFATHEIDLFRYVTTKGDPSKNDDKNSLLLSLIPYIDLRRIEPDTVLKHIEPLNLFPQDRINDRYRLMAQEYEINLRSIRGIPIFRWKGMNITKDGFTLEARKDFEKYAHATTNLNIKGKGIYKWSFSIETLNKTCYIGICENVQLRETDDYCGMVLGSNGYVYHEKTSKWYNAKFKENDVVTVNLNMTEKTCEFLINGSTTGVIAEWRIPPVVYPCVSLKKGTKELLTTSENTVSPSSNSS</sequence>
<dbReference type="InterPro" id="IPR043136">
    <property type="entry name" value="B30.2/SPRY_sf"/>
</dbReference>
<feature type="domain" description="BTB" evidence="1">
    <location>
        <begin position="27"/>
        <end position="91"/>
    </location>
</feature>
<dbReference type="InterPro" id="IPR003877">
    <property type="entry name" value="SPRY_dom"/>
</dbReference>
<proteinExistence type="predicted"/>
<dbReference type="SUPFAM" id="SSF54695">
    <property type="entry name" value="POZ domain"/>
    <property type="match status" value="1"/>
</dbReference>
<dbReference type="InterPro" id="IPR011333">
    <property type="entry name" value="SKP1/BTB/POZ_sf"/>
</dbReference>
<comment type="caution">
    <text evidence="2">The sequence shown here is derived from an EMBL/GenBank/DDBJ whole genome shotgun (WGS) entry which is preliminary data.</text>
</comment>